<keyword evidence="1" id="KW-0489">Methyltransferase</keyword>
<dbReference type="BioCyc" id="EBAC796937-HMP:GMGH-1532-MONOMER"/>
<evidence type="ECO:0000256" key="3">
    <source>
        <dbReference type="ARBA" id="ARBA00022691"/>
    </source>
</evidence>
<evidence type="ECO:0000313" key="5">
    <source>
        <dbReference type="EMBL" id="EHL16102.1"/>
    </source>
</evidence>
<dbReference type="PANTHER" id="PTHR33841:SF5">
    <property type="entry name" value="DNA METHYLASE (MODIFICATION METHYLASE) (METHYLTRANSFERASE)-RELATED"/>
    <property type="match status" value="1"/>
</dbReference>
<dbReference type="GO" id="GO:0008168">
    <property type="term" value="F:methyltransferase activity"/>
    <property type="evidence" value="ECO:0007669"/>
    <property type="project" value="UniProtKB-KW"/>
</dbReference>
<protein>
    <recommendedName>
        <fullName evidence="4">Methyltransferase domain-containing protein</fullName>
    </recommendedName>
</protein>
<dbReference type="GO" id="GO:0032259">
    <property type="term" value="P:methylation"/>
    <property type="evidence" value="ECO:0007669"/>
    <property type="project" value="UniProtKB-KW"/>
</dbReference>
<dbReference type="EMBL" id="AFZE01000006">
    <property type="protein sequence ID" value="EHL16102.1"/>
    <property type="molecule type" value="Genomic_DNA"/>
</dbReference>
<dbReference type="Pfam" id="PF13847">
    <property type="entry name" value="Methyltransf_31"/>
    <property type="match status" value="1"/>
</dbReference>
<dbReference type="SUPFAM" id="SSF53335">
    <property type="entry name" value="S-adenosyl-L-methionine-dependent methyltransferases"/>
    <property type="match status" value="1"/>
</dbReference>
<dbReference type="InterPro" id="IPR029063">
    <property type="entry name" value="SAM-dependent_MTases_sf"/>
</dbReference>
<proteinExistence type="predicted"/>
<dbReference type="REBASE" id="124944">
    <property type="entry name" value="M.Pst19aORF1527P"/>
</dbReference>
<evidence type="ECO:0000313" key="6">
    <source>
        <dbReference type="Proteomes" id="UP000006437"/>
    </source>
</evidence>
<feature type="domain" description="Methyltransferase" evidence="4">
    <location>
        <begin position="35"/>
        <end position="99"/>
    </location>
</feature>
<dbReference type="RefSeq" id="WP_009525756.1">
    <property type="nucleotide sequence ID" value="NZ_JH414555.1"/>
</dbReference>
<keyword evidence="3" id="KW-0949">S-adenosyl-L-methionine</keyword>
<dbReference type="PATRIC" id="fig|796937.3.peg.725"/>
<keyword evidence="2" id="KW-0808">Transferase</keyword>
<evidence type="ECO:0000256" key="1">
    <source>
        <dbReference type="ARBA" id="ARBA00022603"/>
    </source>
</evidence>
<dbReference type="Gene3D" id="3.40.50.150">
    <property type="entry name" value="Vaccinia Virus protein VP39"/>
    <property type="match status" value="1"/>
</dbReference>
<gene>
    <name evidence="5" type="ORF">HMPREF9629_01527</name>
</gene>
<dbReference type="PRINTS" id="PR00507">
    <property type="entry name" value="N12N6MTFRASE"/>
</dbReference>
<comment type="caution">
    <text evidence="5">The sequence shown here is derived from an EMBL/GenBank/DDBJ whole genome shotgun (WGS) entry which is preliminary data.</text>
</comment>
<accession>G9WZC6</accession>
<dbReference type="InterPro" id="IPR050953">
    <property type="entry name" value="N4_N6_ade-DNA_methylase"/>
</dbReference>
<dbReference type="HOGENOM" id="CLU_044835_0_0_9"/>
<dbReference type="InterPro" id="IPR025714">
    <property type="entry name" value="Methyltranfer_dom"/>
</dbReference>
<reference evidence="5 6" key="1">
    <citation type="submission" date="2011-08" db="EMBL/GenBank/DDBJ databases">
        <title>The Genome Sequence of Eubacteriaceae bacterium ACC19a.</title>
        <authorList>
            <consortium name="The Broad Institute Genome Sequencing Platform"/>
            <person name="Earl A."/>
            <person name="Ward D."/>
            <person name="Feldgarden M."/>
            <person name="Gevers D."/>
            <person name="Sizova M."/>
            <person name="Hazen A."/>
            <person name="Epstein S."/>
            <person name="Young S.K."/>
            <person name="Zeng Q."/>
            <person name="Gargeya S."/>
            <person name="Fitzgerald M."/>
            <person name="Haas B."/>
            <person name="Abouelleil A."/>
            <person name="Alvarado L."/>
            <person name="Arachchi H.M."/>
            <person name="Berlin A."/>
            <person name="Brown A."/>
            <person name="Chapman S.B."/>
            <person name="Chen Z."/>
            <person name="Dunbar C."/>
            <person name="Freedman E."/>
            <person name="Gearin G."/>
            <person name="Gellesch M."/>
            <person name="Goldberg J."/>
            <person name="Griggs A."/>
            <person name="Gujja S."/>
            <person name="Heiman D."/>
            <person name="Howarth C."/>
            <person name="Larson L."/>
            <person name="Lui A."/>
            <person name="MacDonald P.J.P."/>
            <person name="Montmayeur A."/>
            <person name="Murphy C."/>
            <person name="Neiman D."/>
            <person name="Pearson M."/>
            <person name="Priest M."/>
            <person name="Roberts A."/>
            <person name="Saif S."/>
            <person name="Shea T."/>
            <person name="Shenoy N."/>
            <person name="Sisk P."/>
            <person name="Stolte C."/>
            <person name="Sykes S."/>
            <person name="Wortman J."/>
            <person name="Nusbaum C."/>
            <person name="Birren B."/>
        </authorList>
    </citation>
    <scope>NUCLEOTIDE SEQUENCE [LARGE SCALE GENOMIC DNA]</scope>
    <source>
        <strain evidence="5 6">ACC19a</strain>
    </source>
</reference>
<dbReference type="CDD" id="cd02440">
    <property type="entry name" value="AdoMet_MTases"/>
    <property type="match status" value="1"/>
</dbReference>
<name>G9WZC6_9FIRM</name>
<evidence type="ECO:0000259" key="4">
    <source>
        <dbReference type="Pfam" id="PF13847"/>
    </source>
</evidence>
<evidence type="ECO:0000256" key="2">
    <source>
        <dbReference type="ARBA" id="ARBA00022679"/>
    </source>
</evidence>
<organism evidence="5 6">
    <name type="scientific">Peptoanaerobacter stomatis</name>
    <dbReference type="NCBI Taxonomy" id="796937"/>
    <lineage>
        <taxon>Bacteria</taxon>
        <taxon>Bacillati</taxon>
        <taxon>Bacillota</taxon>
        <taxon>Clostridia</taxon>
        <taxon>Peptostreptococcales</taxon>
        <taxon>Filifactoraceae</taxon>
        <taxon>Peptoanaerobacter</taxon>
    </lineage>
</organism>
<dbReference type="PANTHER" id="PTHR33841">
    <property type="entry name" value="DNA METHYLTRANSFERASE YEEA-RELATED"/>
    <property type="match status" value="1"/>
</dbReference>
<sequence length="505" mass="58048">MYGSIKKELGDYQTPIEFAGVITNFVKNNISFSPSKILEPTCGVGNFLVTSSKEFKNADIIGIDINSDYLKVAKEALDEFGKLNYKLINRNIFDYEYEDIHSKEKVLIIGNPPWATNSDLTNGKLKNLPNKTNFKDHSGFEAMTGSSNFDICEYIILDVIRKVKVNNLCLAMLCKTNVATNVIKELRRQNVSIKKALILKFNAKEVFDVSTDACLVYIEKCGNSNDNADRFKVYNLEQDNIKYETQMGFINGEFVVDCEFYISELDGKSPFEWRQGVKHDSSKVMELMLNESREYVNGFNQVVDIEDTLVYPLLKSSDIKKHKNGNETRKYVIITQAKVGENTEYIQTESPKLWNYLNSYEETLSSRKSSIYKNAPKFSIFGIGDYSFSKYKVAISGFYKEAIFVMLKANKPIMLDDTCYFLSFNDEKTAMITTILLNSDVVKRFLLSITNINSKRPYTKKILSRINLEEVSKILDFNYISNMERYIFQTENITVDDYKNFVNSF</sequence>
<dbReference type="AlphaFoldDB" id="G9WZC6"/>
<dbReference type="Proteomes" id="UP000006437">
    <property type="component" value="Unassembled WGS sequence"/>
</dbReference>